<evidence type="ECO:0000256" key="2">
    <source>
        <dbReference type="ARBA" id="ARBA00005692"/>
    </source>
</evidence>
<dbReference type="EMBL" id="BTSY01000001">
    <property type="protein sequence ID" value="GMT12016.1"/>
    <property type="molecule type" value="Genomic_DNA"/>
</dbReference>
<dbReference type="Gene3D" id="1.20.1070.10">
    <property type="entry name" value="Rhodopsin 7-helix transmembrane proteins"/>
    <property type="match status" value="1"/>
</dbReference>
<comment type="subcellular location">
    <subcellularLocation>
        <location evidence="1">Membrane</location>
        <topology evidence="1">Multi-pass membrane protein</topology>
    </subcellularLocation>
</comment>
<dbReference type="GO" id="GO:0007606">
    <property type="term" value="P:sensory perception of chemical stimulus"/>
    <property type="evidence" value="ECO:0007669"/>
    <property type="project" value="UniProtKB-UniRule"/>
</dbReference>
<feature type="transmembrane region" description="Helical" evidence="6">
    <location>
        <begin position="146"/>
        <end position="167"/>
    </location>
</feature>
<keyword evidence="8" id="KW-1185">Reference proteome</keyword>
<evidence type="ECO:0000256" key="3">
    <source>
        <dbReference type="ARBA" id="ARBA00022692"/>
    </source>
</evidence>
<feature type="transmembrane region" description="Helical" evidence="6">
    <location>
        <begin position="222"/>
        <end position="241"/>
    </location>
</feature>
<feature type="non-terminal residue" evidence="7">
    <location>
        <position position="1"/>
    </location>
</feature>
<accession>A0AAV5UXL0</accession>
<evidence type="ECO:0000313" key="7">
    <source>
        <dbReference type="EMBL" id="GMT12016.1"/>
    </source>
</evidence>
<dbReference type="PANTHER" id="PTHR31627">
    <property type="entry name" value="SERPENTINE RECEPTOR CLASS GAMMA-RELATED"/>
    <property type="match status" value="1"/>
</dbReference>
<feature type="transmembrane region" description="Helical" evidence="6">
    <location>
        <begin position="30"/>
        <end position="49"/>
    </location>
</feature>
<sequence>LQSSFYRFFVFTGMLTSSLVLLSRRANIEYSILSISYTWCLILVYSFLYGSHSFSLTHTVGKVSFFLKIFKLILVAATRFTAICYPVTLRDFWSRKRVNVGAVLMFAVPALLCIYIIPAESIYRLIRFPNFCILNFENKYLQLMKLISSVGYFLFFVISTPMCAACLYRIRQAQKFNKDLVRQERALLLYTILTTTAHMVKSAQQVSSYINRRYYSKKILDLLYPIGNTLSTFLPPLLLILTSRHARHEV</sequence>
<proteinExistence type="inferred from homology"/>
<keyword evidence="5 6" id="KW-0472">Membrane</keyword>
<feature type="transmembrane region" description="Helical" evidence="6">
    <location>
        <begin position="69"/>
        <end position="88"/>
    </location>
</feature>
<dbReference type="Proteomes" id="UP001432322">
    <property type="component" value="Unassembled WGS sequence"/>
</dbReference>
<keyword evidence="3 6" id="KW-0812">Transmembrane</keyword>
<dbReference type="InterPro" id="IPR051119">
    <property type="entry name" value="Nematode_SR-like"/>
</dbReference>
<gene>
    <name evidence="7" type="ORF">PFISCL1PPCAC_3313</name>
</gene>
<dbReference type="AlphaFoldDB" id="A0AAV5UXL0"/>
<organism evidence="7 8">
    <name type="scientific">Pristionchus fissidentatus</name>
    <dbReference type="NCBI Taxonomy" id="1538716"/>
    <lineage>
        <taxon>Eukaryota</taxon>
        <taxon>Metazoa</taxon>
        <taxon>Ecdysozoa</taxon>
        <taxon>Nematoda</taxon>
        <taxon>Chromadorea</taxon>
        <taxon>Rhabditida</taxon>
        <taxon>Rhabditina</taxon>
        <taxon>Diplogasteromorpha</taxon>
        <taxon>Diplogasteroidea</taxon>
        <taxon>Neodiplogasteridae</taxon>
        <taxon>Pristionchus</taxon>
    </lineage>
</organism>
<dbReference type="Pfam" id="PF02118">
    <property type="entry name" value="Srg"/>
    <property type="match status" value="1"/>
</dbReference>
<evidence type="ECO:0000256" key="4">
    <source>
        <dbReference type="ARBA" id="ARBA00022989"/>
    </source>
</evidence>
<reference evidence="7" key="1">
    <citation type="submission" date="2023-10" db="EMBL/GenBank/DDBJ databases">
        <title>Genome assembly of Pristionchus species.</title>
        <authorList>
            <person name="Yoshida K."/>
            <person name="Sommer R.J."/>
        </authorList>
    </citation>
    <scope>NUCLEOTIDE SEQUENCE</scope>
    <source>
        <strain evidence="7">RS5133</strain>
    </source>
</reference>
<dbReference type="GO" id="GO:0016020">
    <property type="term" value="C:membrane"/>
    <property type="evidence" value="ECO:0007669"/>
    <property type="project" value="UniProtKB-SubCell"/>
</dbReference>
<evidence type="ECO:0000256" key="1">
    <source>
        <dbReference type="ARBA" id="ARBA00004141"/>
    </source>
</evidence>
<dbReference type="GO" id="GO:0004888">
    <property type="term" value="F:transmembrane signaling receptor activity"/>
    <property type="evidence" value="ECO:0007669"/>
    <property type="project" value="InterPro"/>
</dbReference>
<feature type="non-terminal residue" evidence="7">
    <location>
        <position position="250"/>
    </location>
</feature>
<dbReference type="PANTHER" id="PTHR31627:SF42">
    <property type="entry name" value="G_PROTEIN_RECEP_F1_2 DOMAIN-CONTAINING PROTEIN-RELATED"/>
    <property type="match status" value="1"/>
</dbReference>
<dbReference type="InterPro" id="IPR000609">
    <property type="entry name" value="7TM_GPCR_serpentine_rcpt_Srg"/>
</dbReference>
<comment type="caution">
    <text evidence="6">Lacks conserved residue(s) required for the propagation of feature annotation.</text>
</comment>
<evidence type="ECO:0000313" key="8">
    <source>
        <dbReference type="Proteomes" id="UP001432322"/>
    </source>
</evidence>
<feature type="transmembrane region" description="Helical" evidence="6">
    <location>
        <begin position="6"/>
        <end position="23"/>
    </location>
</feature>
<keyword evidence="4 6" id="KW-1133">Transmembrane helix</keyword>
<comment type="caution">
    <text evidence="7">The sequence shown here is derived from an EMBL/GenBank/DDBJ whole genome shotgun (WGS) entry which is preliminary data.</text>
</comment>
<comment type="similarity">
    <text evidence="2 6">Belongs to the nematode receptor-like protein srg family.</text>
</comment>
<evidence type="ECO:0000256" key="6">
    <source>
        <dbReference type="RuleBase" id="RU280813"/>
    </source>
</evidence>
<name>A0AAV5UXL0_9BILA</name>
<dbReference type="SUPFAM" id="SSF81321">
    <property type="entry name" value="Family A G protein-coupled receptor-like"/>
    <property type="match status" value="1"/>
</dbReference>
<evidence type="ECO:0000256" key="5">
    <source>
        <dbReference type="ARBA" id="ARBA00023136"/>
    </source>
</evidence>
<feature type="transmembrane region" description="Helical" evidence="6">
    <location>
        <begin position="100"/>
        <end position="126"/>
    </location>
</feature>
<protein>
    <recommendedName>
        <fullName evidence="6">Serpentine receptor class gamma</fullName>
    </recommendedName>
</protein>